<gene>
    <name evidence="1" type="ORF">KPL71_002564</name>
</gene>
<name>A0ACB8P735_CITSI</name>
<dbReference type="Proteomes" id="UP000829398">
    <property type="component" value="Chromosome 1"/>
</dbReference>
<keyword evidence="2" id="KW-1185">Reference proteome</keyword>
<protein>
    <submittedName>
        <fullName evidence="1">WEB family protein</fullName>
    </submittedName>
</protein>
<reference evidence="2" key="1">
    <citation type="journal article" date="2023" name="Hortic. Res.">
        <title>A chromosome-level phased genome enabling allele-level studies in sweet orange: a case study on citrus Huanglongbing tolerance.</title>
        <authorList>
            <person name="Wu B."/>
            <person name="Yu Q."/>
            <person name="Deng Z."/>
            <person name="Duan Y."/>
            <person name="Luo F."/>
            <person name="Gmitter F. Jr."/>
        </authorList>
    </citation>
    <scope>NUCLEOTIDE SEQUENCE [LARGE SCALE GENOMIC DNA]</scope>
    <source>
        <strain evidence="2">cv. Valencia</strain>
    </source>
</reference>
<accession>A0ACB8P735</accession>
<evidence type="ECO:0000313" key="2">
    <source>
        <dbReference type="Proteomes" id="UP000829398"/>
    </source>
</evidence>
<organism evidence="1 2">
    <name type="scientific">Citrus sinensis</name>
    <name type="common">Sweet orange</name>
    <name type="synonym">Citrus aurantium var. sinensis</name>
    <dbReference type="NCBI Taxonomy" id="2711"/>
    <lineage>
        <taxon>Eukaryota</taxon>
        <taxon>Viridiplantae</taxon>
        <taxon>Streptophyta</taxon>
        <taxon>Embryophyta</taxon>
        <taxon>Tracheophyta</taxon>
        <taxon>Spermatophyta</taxon>
        <taxon>Magnoliopsida</taxon>
        <taxon>eudicotyledons</taxon>
        <taxon>Gunneridae</taxon>
        <taxon>Pentapetalae</taxon>
        <taxon>rosids</taxon>
        <taxon>malvids</taxon>
        <taxon>Sapindales</taxon>
        <taxon>Rutaceae</taxon>
        <taxon>Aurantioideae</taxon>
        <taxon>Citrus</taxon>
    </lineage>
</organism>
<proteinExistence type="predicted"/>
<sequence>MEKEEGGMLVVGRAEIDTRQPFRSVKEAVMLFGERVLVGEIYGHRLKEMQAEAAASKNENSQSTTGALTQELEQTKQSLKRAREEINLMSKCIQNLKEELEETKKEMKQLLEAKAYGKQPVNDPEIEELKFVEIACKMDRGKRYVKFASPPSNLLAEEVVVSKEKMAEGKPFTKKMRKIKTLIPLIGWLFSSKKSGQEADSLI</sequence>
<dbReference type="EMBL" id="CM039170">
    <property type="protein sequence ID" value="KAH9805883.1"/>
    <property type="molecule type" value="Genomic_DNA"/>
</dbReference>
<comment type="caution">
    <text evidence="1">The sequence shown here is derived from an EMBL/GenBank/DDBJ whole genome shotgun (WGS) entry which is preliminary data.</text>
</comment>
<evidence type="ECO:0000313" key="1">
    <source>
        <dbReference type="EMBL" id="KAH9805883.1"/>
    </source>
</evidence>